<name>A0ABZ2M6F8_9BACT</name>
<comment type="similarity">
    <text evidence="3">Belongs to the long-chain O-acyltransferase family.</text>
</comment>
<comment type="catalytic activity">
    <reaction evidence="8">
        <text>an acyl-CoA + a 1,2-diacyl-sn-glycerol = a triacyl-sn-glycerol + CoA</text>
        <dbReference type="Rhea" id="RHEA:10868"/>
        <dbReference type="ChEBI" id="CHEBI:17815"/>
        <dbReference type="ChEBI" id="CHEBI:57287"/>
        <dbReference type="ChEBI" id="CHEBI:58342"/>
        <dbReference type="ChEBI" id="CHEBI:64615"/>
        <dbReference type="EC" id="2.3.1.20"/>
    </reaction>
</comment>
<dbReference type="Proteomes" id="UP001370348">
    <property type="component" value="Chromosome"/>
</dbReference>
<dbReference type="SUPFAM" id="SSF52777">
    <property type="entry name" value="CoA-dependent acyltransferases"/>
    <property type="match status" value="1"/>
</dbReference>
<dbReference type="InterPro" id="IPR009721">
    <property type="entry name" value="O-acyltransferase_WSD1_C"/>
</dbReference>
<evidence type="ECO:0000256" key="2">
    <source>
        <dbReference type="ARBA" id="ARBA00005189"/>
    </source>
</evidence>
<organism evidence="11 12">
    <name type="scientific">Pendulispora albinea</name>
    <dbReference type="NCBI Taxonomy" id="2741071"/>
    <lineage>
        <taxon>Bacteria</taxon>
        <taxon>Pseudomonadati</taxon>
        <taxon>Myxococcota</taxon>
        <taxon>Myxococcia</taxon>
        <taxon>Myxococcales</taxon>
        <taxon>Sorangiineae</taxon>
        <taxon>Pendulisporaceae</taxon>
        <taxon>Pendulispora</taxon>
    </lineage>
</organism>
<dbReference type="PANTHER" id="PTHR31650:SF1">
    <property type="entry name" value="WAX ESTER SYNTHASE_DIACYLGLYCEROL ACYLTRANSFERASE 4-RELATED"/>
    <property type="match status" value="1"/>
</dbReference>
<keyword evidence="12" id="KW-1185">Reference proteome</keyword>
<evidence type="ECO:0000256" key="3">
    <source>
        <dbReference type="ARBA" id="ARBA00009587"/>
    </source>
</evidence>
<evidence type="ECO:0000259" key="9">
    <source>
        <dbReference type="Pfam" id="PF03007"/>
    </source>
</evidence>
<feature type="domain" description="O-acyltransferase WSD1-like N-terminal" evidence="9">
    <location>
        <begin position="4"/>
        <end position="264"/>
    </location>
</feature>
<evidence type="ECO:0000313" key="11">
    <source>
        <dbReference type="EMBL" id="WXB17651.1"/>
    </source>
</evidence>
<evidence type="ECO:0000256" key="8">
    <source>
        <dbReference type="ARBA" id="ARBA00048109"/>
    </source>
</evidence>
<evidence type="ECO:0000256" key="1">
    <source>
        <dbReference type="ARBA" id="ARBA00004771"/>
    </source>
</evidence>
<dbReference type="EMBL" id="CP089984">
    <property type="protein sequence ID" value="WXB17651.1"/>
    <property type="molecule type" value="Genomic_DNA"/>
</dbReference>
<keyword evidence="5" id="KW-0808">Transferase</keyword>
<evidence type="ECO:0000256" key="7">
    <source>
        <dbReference type="ARBA" id="ARBA00023315"/>
    </source>
</evidence>
<sequence>MERLRGFDAAFLHMERGDVQMHTLKVLVVDPARLGRPLALEDVHRAIEGHLDAYPRARQIVVAAPLFGGRPFWVSDPRFTLAAHLTERTVAAPGGQAELDAVLSELASQPLDRSRPLWDLTLVHGLAHGRQGLVVRLHHAISDGVGAINAFAAMTREEPGAVVAPSAEGSIGAAPSRAELFARAARDVGPWLGELPRFFKDVSESNRKNQVYRAEAKHLPPVGFGAGPSFTTKPVGAARRCATGNLALADFERVKNAFGVTMTAAVQAVLAGALRREQLRRGEEAKGPLITTFGVAIDRASARLWGNEVTATFAHLAVHMGDPVERLRATAASTQEAIALVRHLGTDMAGRWSEYLPRLPHVIGRRMAYKTKNTLYHVGTASVRGPSRTRWLGPVEVVEWYSLAALAHPPALHICAYSYVDRMSIGILTAPEIYDRPRRLLEDMEDSLAELVSLAHRTDEAPGDVSTAAG</sequence>
<dbReference type="Pfam" id="PF06974">
    <property type="entry name" value="WS_DGAT_C"/>
    <property type="match status" value="1"/>
</dbReference>
<dbReference type="RefSeq" id="WP_394827291.1">
    <property type="nucleotide sequence ID" value="NZ_CP089984.1"/>
</dbReference>
<evidence type="ECO:0000256" key="6">
    <source>
        <dbReference type="ARBA" id="ARBA00022798"/>
    </source>
</evidence>
<keyword evidence="6" id="KW-0319">Glycerol metabolism</keyword>
<dbReference type="EC" id="2.3.1.20" evidence="4"/>
<keyword evidence="7" id="KW-0012">Acyltransferase</keyword>
<dbReference type="InterPro" id="IPR004255">
    <property type="entry name" value="O-acyltransferase_WSD1_N"/>
</dbReference>
<evidence type="ECO:0000313" key="12">
    <source>
        <dbReference type="Proteomes" id="UP001370348"/>
    </source>
</evidence>
<feature type="domain" description="O-acyltransferase WSD1 C-terminal" evidence="10">
    <location>
        <begin position="305"/>
        <end position="451"/>
    </location>
</feature>
<evidence type="ECO:0000259" key="10">
    <source>
        <dbReference type="Pfam" id="PF06974"/>
    </source>
</evidence>
<protein>
    <recommendedName>
        <fullName evidence="4">diacylglycerol O-acyltransferase</fullName>
        <ecNumber evidence="4">2.3.1.20</ecNumber>
    </recommendedName>
</protein>
<evidence type="ECO:0000256" key="4">
    <source>
        <dbReference type="ARBA" id="ARBA00013244"/>
    </source>
</evidence>
<comment type="pathway">
    <text evidence="1">Glycerolipid metabolism; triacylglycerol biosynthesis.</text>
</comment>
<evidence type="ECO:0000256" key="5">
    <source>
        <dbReference type="ARBA" id="ARBA00022679"/>
    </source>
</evidence>
<accession>A0ABZ2M6F8</accession>
<comment type="pathway">
    <text evidence="2">Lipid metabolism.</text>
</comment>
<dbReference type="Pfam" id="PF03007">
    <property type="entry name" value="WS_DGAT_cat"/>
    <property type="match status" value="1"/>
</dbReference>
<proteinExistence type="inferred from homology"/>
<dbReference type="InterPro" id="IPR023213">
    <property type="entry name" value="CAT-like_dom_sf"/>
</dbReference>
<dbReference type="Gene3D" id="3.30.559.10">
    <property type="entry name" value="Chloramphenicol acetyltransferase-like domain"/>
    <property type="match status" value="1"/>
</dbReference>
<dbReference type="InterPro" id="IPR045034">
    <property type="entry name" value="O-acyltransferase_WSD1-like"/>
</dbReference>
<reference evidence="11 12" key="1">
    <citation type="submission" date="2021-12" db="EMBL/GenBank/DDBJ databases">
        <title>Discovery of the Pendulisporaceae a myxobacterial family with distinct sporulation behavior and unique specialized metabolism.</title>
        <authorList>
            <person name="Garcia R."/>
            <person name="Popoff A."/>
            <person name="Bader C.D."/>
            <person name="Loehr J."/>
            <person name="Walesch S."/>
            <person name="Walt C."/>
            <person name="Boldt J."/>
            <person name="Bunk B."/>
            <person name="Haeckl F.J.F.P.J."/>
            <person name="Gunesch A.P."/>
            <person name="Birkelbach J."/>
            <person name="Nuebel U."/>
            <person name="Pietschmann T."/>
            <person name="Bach T."/>
            <person name="Mueller R."/>
        </authorList>
    </citation>
    <scope>NUCLEOTIDE SEQUENCE [LARGE SCALE GENOMIC DNA]</scope>
    <source>
        <strain evidence="11 12">MSr11954</strain>
    </source>
</reference>
<gene>
    <name evidence="11" type="ORF">LZC94_10355</name>
</gene>
<dbReference type="PANTHER" id="PTHR31650">
    <property type="entry name" value="O-ACYLTRANSFERASE (WSD1-LIKE) FAMILY PROTEIN"/>
    <property type="match status" value="1"/>
</dbReference>